<dbReference type="GO" id="GO:0008270">
    <property type="term" value="F:zinc ion binding"/>
    <property type="evidence" value="ECO:0007669"/>
    <property type="project" value="UniProtKB-KW"/>
</dbReference>
<organism evidence="6">
    <name type="scientific">Ostreococcus mediterraneus</name>
    <dbReference type="NCBI Taxonomy" id="1486918"/>
    <lineage>
        <taxon>Eukaryota</taxon>
        <taxon>Viridiplantae</taxon>
        <taxon>Chlorophyta</taxon>
        <taxon>Mamiellophyceae</taxon>
        <taxon>Mamiellales</taxon>
        <taxon>Bathycoccaceae</taxon>
        <taxon>Ostreococcus</taxon>
    </lineage>
</organism>
<dbReference type="SMART" id="SM00184">
    <property type="entry name" value="RING"/>
    <property type="match status" value="1"/>
</dbReference>
<reference evidence="6" key="1">
    <citation type="submission" date="2021-01" db="EMBL/GenBank/DDBJ databases">
        <authorList>
            <person name="Corre E."/>
            <person name="Pelletier E."/>
            <person name="Niang G."/>
            <person name="Scheremetjew M."/>
            <person name="Finn R."/>
            <person name="Kale V."/>
            <person name="Holt S."/>
            <person name="Cochrane G."/>
            <person name="Meng A."/>
            <person name="Brown T."/>
            <person name="Cohen L."/>
        </authorList>
    </citation>
    <scope>NUCLEOTIDE SEQUENCE</scope>
    <source>
        <strain evidence="6">Clade-D-RCC2572</strain>
    </source>
</reference>
<keyword evidence="3" id="KW-0862">Zinc</keyword>
<evidence type="ECO:0000256" key="1">
    <source>
        <dbReference type="ARBA" id="ARBA00022723"/>
    </source>
</evidence>
<dbReference type="PANTHER" id="PTHR45931:SF3">
    <property type="entry name" value="RING ZINC FINGER-CONTAINING PROTEIN"/>
    <property type="match status" value="1"/>
</dbReference>
<dbReference type="Gene3D" id="3.30.40.10">
    <property type="entry name" value="Zinc/RING finger domain, C3HC4 (zinc finger)"/>
    <property type="match status" value="1"/>
</dbReference>
<dbReference type="PROSITE" id="PS50089">
    <property type="entry name" value="ZF_RING_2"/>
    <property type="match status" value="1"/>
</dbReference>
<dbReference type="GO" id="GO:0061630">
    <property type="term" value="F:ubiquitin protein ligase activity"/>
    <property type="evidence" value="ECO:0007669"/>
    <property type="project" value="TreeGrafter"/>
</dbReference>
<dbReference type="SUPFAM" id="SSF57850">
    <property type="entry name" value="RING/U-box"/>
    <property type="match status" value="1"/>
</dbReference>
<evidence type="ECO:0000256" key="2">
    <source>
        <dbReference type="ARBA" id="ARBA00022771"/>
    </source>
</evidence>
<keyword evidence="1" id="KW-0479">Metal-binding</keyword>
<name>A0A7S0PN86_9CHLO</name>
<evidence type="ECO:0000313" key="6">
    <source>
        <dbReference type="EMBL" id="CAD8585723.1"/>
    </source>
</evidence>
<dbReference type="GO" id="GO:0005634">
    <property type="term" value="C:nucleus"/>
    <property type="evidence" value="ECO:0007669"/>
    <property type="project" value="TreeGrafter"/>
</dbReference>
<gene>
    <name evidence="6" type="ORF">OMED0929_LOCUS5592</name>
</gene>
<dbReference type="InterPro" id="IPR001841">
    <property type="entry name" value="Znf_RING"/>
</dbReference>
<dbReference type="PANTHER" id="PTHR45931">
    <property type="entry name" value="SI:CH211-59O9.10"/>
    <property type="match status" value="1"/>
</dbReference>
<evidence type="ECO:0000256" key="3">
    <source>
        <dbReference type="ARBA" id="ARBA00022833"/>
    </source>
</evidence>
<dbReference type="AlphaFoldDB" id="A0A7S0PN86"/>
<dbReference type="GO" id="GO:0006511">
    <property type="term" value="P:ubiquitin-dependent protein catabolic process"/>
    <property type="evidence" value="ECO:0007669"/>
    <property type="project" value="TreeGrafter"/>
</dbReference>
<evidence type="ECO:0000256" key="4">
    <source>
        <dbReference type="PROSITE-ProRule" id="PRU00175"/>
    </source>
</evidence>
<feature type="domain" description="RING-type" evidence="5">
    <location>
        <begin position="114"/>
        <end position="155"/>
    </location>
</feature>
<sequence>MTEAVFCHDCRSVVDVDPGAFTRVPAIAPACPRCAGVFLEVFDAGQDVGQEPWRALARTIHALLDPSMHAGQWLFGQDIDFTQLDTRNFDAPAAEGTLEALPECECARDGDATCSVCLTDFARGDKAKVLRCEHMFHAPCLGEWLKLRDTCPVCRERVAAPDAE</sequence>
<dbReference type="EMBL" id="HBEW01006623">
    <property type="protein sequence ID" value="CAD8585723.1"/>
    <property type="molecule type" value="Transcribed_RNA"/>
</dbReference>
<accession>A0A7S0PN86</accession>
<proteinExistence type="predicted"/>
<protein>
    <recommendedName>
        <fullName evidence="5">RING-type domain-containing protein</fullName>
    </recommendedName>
</protein>
<dbReference type="InterPro" id="IPR051834">
    <property type="entry name" value="RING_finger_E3_ligase"/>
</dbReference>
<dbReference type="InterPro" id="IPR013083">
    <property type="entry name" value="Znf_RING/FYVE/PHD"/>
</dbReference>
<keyword evidence="2 4" id="KW-0863">Zinc-finger</keyword>
<dbReference type="Pfam" id="PF13639">
    <property type="entry name" value="zf-RING_2"/>
    <property type="match status" value="1"/>
</dbReference>
<evidence type="ECO:0000259" key="5">
    <source>
        <dbReference type="PROSITE" id="PS50089"/>
    </source>
</evidence>